<dbReference type="Gene3D" id="2.40.50.140">
    <property type="entry name" value="Nucleic acid-binding proteins"/>
    <property type="match status" value="1"/>
</dbReference>
<dbReference type="InterPro" id="IPR013783">
    <property type="entry name" value="Ig-like_fold"/>
</dbReference>
<dbReference type="Pfam" id="PF00932">
    <property type="entry name" value="LTD"/>
    <property type="match status" value="2"/>
</dbReference>
<dbReference type="Pfam" id="PF18911">
    <property type="entry name" value="PKD_4"/>
    <property type="match status" value="1"/>
</dbReference>
<evidence type="ECO:0000313" key="6">
    <source>
        <dbReference type="Proteomes" id="UP000177349"/>
    </source>
</evidence>
<accession>A0A1G2BSD8</accession>
<keyword evidence="2" id="KW-0732">Signal</keyword>
<dbReference type="SUPFAM" id="SSF49299">
    <property type="entry name" value="PKD domain"/>
    <property type="match status" value="1"/>
</dbReference>
<dbReference type="PROSITE" id="PS50093">
    <property type="entry name" value="PKD"/>
    <property type="match status" value="1"/>
</dbReference>
<dbReference type="PROSITE" id="PS51841">
    <property type="entry name" value="LTD"/>
    <property type="match status" value="2"/>
</dbReference>
<dbReference type="SMART" id="SM00089">
    <property type="entry name" value="PKD"/>
    <property type="match status" value="1"/>
</dbReference>
<protein>
    <recommendedName>
        <fullName evidence="7">PKD domain-containing protein</fullName>
    </recommendedName>
</protein>
<feature type="signal peptide" evidence="2">
    <location>
        <begin position="1"/>
        <end position="18"/>
    </location>
</feature>
<comment type="caution">
    <text evidence="5">The sequence shown here is derived from an EMBL/GenBank/DDBJ whole genome shotgun (WGS) entry which is preliminary data.</text>
</comment>
<dbReference type="EMBL" id="MHKN01000025">
    <property type="protein sequence ID" value="OGY92074.1"/>
    <property type="molecule type" value="Genomic_DNA"/>
</dbReference>
<feature type="domain" description="PKD" evidence="3">
    <location>
        <begin position="389"/>
        <end position="463"/>
    </location>
</feature>
<evidence type="ECO:0000256" key="2">
    <source>
        <dbReference type="SAM" id="SignalP"/>
    </source>
</evidence>
<gene>
    <name evidence="5" type="ORF">A3B31_01790</name>
</gene>
<evidence type="ECO:0000256" key="1">
    <source>
        <dbReference type="SAM" id="MobiDB-lite"/>
    </source>
</evidence>
<dbReference type="CDD" id="cd00146">
    <property type="entry name" value="PKD"/>
    <property type="match status" value="1"/>
</dbReference>
<dbReference type="Proteomes" id="UP000177349">
    <property type="component" value="Unassembled WGS sequence"/>
</dbReference>
<evidence type="ECO:0000259" key="4">
    <source>
        <dbReference type="PROSITE" id="PS51841"/>
    </source>
</evidence>
<dbReference type="InterPro" id="IPR012340">
    <property type="entry name" value="NA-bd_OB-fold"/>
</dbReference>
<name>A0A1G2BSD8_9BACT</name>
<feature type="domain" description="LTD" evidence="4">
    <location>
        <begin position="469"/>
        <end position="596"/>
    </location>
</feature>
<evidence type="ECO:0000313" key="5">
    <source>
        <dbReference type="EMBL" id="OGY92074.1"/>
    </source>
</evidence>
<dbReference type="InterPro" id="IPR001322">
    <property type="entry name" value="Lamin_tail_dom"/>
</dbReference>
<dbReference type="Gene3D" id="2.60.40.10">
    <property type="entry name" value="Immunoglobulins"/>
    <property type="match status" value="1"/>
</dbReference>
<feature type="chain" id="PRO_5009582138" description="PKD domain-containing protein" evidence="2">
    <location>
        <begin position="19"/>
        <end position="863"/>
    </location>
</feature>
<proteinExistence type="predicted"/>
<sequence length="863" mass="93837">MRKAIYFIVVFLCTPAFAIAQVVPTLGFTEIMYDSDGSDSGKEWVEVFNYGTDPVIVVAGSAAGAYRFFDGSLHTLQLVQGTTTIQANEFAIFADNAETWLAAHLQYTGILFDTVLSLKNTSSTIGLSLTRTDPLFTSVSYDASWGGNGNGYTLERAHLEQFSDLTVSWSDSAVLGGTPGSWMPPREHDTASSTDPSGDDTSTDDTPLPPPDDSHDVSEGDNGAGHDGEISAGTSVEVSYFIHLSEILPNPKGSDSGEWVELYNESPFTIDLAGWQLQDATSRVYTISEADFSTTDIQPLGYFQIPREASDIALNNTGGDSLIVYAPGGDFRERTDYTGSAKEDAAWALIGGQWRWTTDLTPGKANIGSVDQKPVASFTIEESERYYIGESITFDGSASSDIESKQLQYFWDFGDDTTDDEQITTHSYDGAGEYEVAFSVTDEAGQTTSASHLIHIEIPVEQMTLGEIAPITFSPGVLFITEAVPNPDGSDDAEWIELKNASDHDIMLTGWQLDDSEGGSAPYVFSETVVIPVHSYLVVGREASKLSLNNDSDMIRLLTPLGQEWQTVSYEKAPSGYSYAYDEINQEWLWLTTPTPGAITTFDDAEFPRVLGTIYEASVLEDVTLVTEEMQGSLVAVRGFVIVPPHTIGSQKLYIASAGDVASSPAALEIYQYRGDFPGLARGDRIEVTGEVSMVQGRPRVKISNAHDIVFLEHSQLETPETMSIIDISEEFDRSLVTIQGTVDRVNKKSFSLNEGDGRITVYLGDGVAMGDLHLAKDAQVSVAGFLQYQSGTPRLRLIDSDDVAAIKVSDGSLQSDGQAQEQIEKPAVAAESPLRPWLYAATLPITASIGWIIKKFFLTKFQ</sequence>
<dbReference type="InterPro" id="IPR035986">
    <property type="entry name" value="PKD_dom_sf"/>
</dbReference>
<feature type="region of interest" description="Disordered" evidence="1">
    <location>
        <begin position="176"/>
        <end position="230"/>
    </location>
</feature>
<feature type="compositionally biased region" description="Basic and acidic residues" evidence="1">
    <location>
        <begin position="212"/>
        <end position="229"/>
    </location>
</feature>
<reference evidence="5 6" key="1">
    <citation type="journal article" date="2016" name="Nat. Commun.">
        <title>Thousands of microbial genomes shed light on interconnected biogeochemical processes in an aquifer system.</title>
        <authorList>
            <person name="Anantharaman K."/>
            <person name="Brown C.T."/>
            <person name="Hug L.A."/>
            <person name="Sharon I."/>
            <person name="Castelle C.J."/>
            <person name="Probst A.J."/>
            <person name="Thomas B.C."/>
            <person name="Singh A."/>
            <person name="Wilkins M.J."/>
            <person name="Karaoz U."/>
            <person name="Brodie E.L."/>
            <person name="Williams K.H."/>
            <person name="Hubbard S.S."/>
            <person name="Banfield J.F."/>
        </authorList>
    </citation>
    <scope>NUCLEOTIDE SEQUENCE [LARGE SCALE GENOMIC DNA]</scope>
</reference>
<feature type="domain" description="LTD" evidence="4">
    <location>
        <begin position="232"/>
        <end position="353"/>
    </location>
</feature>
<dbReference type="Gene3D" id="2.60.40.1260">
    <property type="entry name" value="Lamin Tail domain"/>
    <property type="match status" value="1"/>
</dbReference>
<evidence type="ECO:0008006" key="7">
    <source>
        <dbReference type="Google" id="ProtNLM"/>
    </source>
</evidence>
<dbReference type="InterPro" id="IPR000601">
    <property type="entry name" value="PKD_dom"/>
</dbReference>
<dbReference type="InterPro" id="IPR022409">
    <property type="entry name" value="PKD/Chitinase_dom"/>
</dbReference>
<dbReference type="AlphaFoldDB" id="A0A1G2BSD8"/>
<evidence type="ECO:0000259" key="3">
    <source>
        <dbReference type="PROSITE" id="PS50093"/>
    </source>
</evidence>
<dbReference type="SUPFAM" id="SSF74853">
    <property type="entry name" value="Lamin A/C globular tail domain"/>
    <property type="match status" value="2"/>
</dbReference>
<organism evidence="5 6">
    <name type="scientific">Candidatus Komeilibacteria bacterium RIFCSPLOWO2_01_FULL_53_11</name>
    <dbReference type="NCBI Taxonomy" id="1798552"/>
    <lineage>
        <taxon>Bacteria</taxon>
        <taxon>Candidatus Komeiliibacteriota</taxon>
    </lineage>
</organism>
<dbReference type="InterPro" id="IPR036415">
    <property type="entry name" value="Lamin_tail_dom_sf"/>
</dbReference>